<reference evidence="2 3" key="1">
    <citation type="submission" date="2013-07" db="EMBL/GenBank/DDBJ databases">
        <title>Thalassospira permensis NBRC 106175 Genome Sequencing.</title>
        <authorList>
            <person name="Lai Q."/>
            <person name="Shao Z."/>
        </authorList>
    </citation>
    <scope>NUCLEOTIDE SEQUENCE [LARGE SCALE GENOMIC DNA]</scope>
    <source>
        <strain evidence="2 3">NBRC 106175</strain>
    </source>
</reference>
<gene>
    <name evidence="2" type="ORF">SMB34_13925</name>
</gene>
<name>A0ABR4TRJ3_9PROT</name>
<feature type="transmembrane region" description="Helical" evidence="1">
    <location>
        <begin position="40"/>
        <end position="60"/>
    </location>
</feature>
<accession>A0ABR4TRJ3</accession>
<proteinExistence type="predicted"/>
<keyword evidence="1" id="KW-0812">Transmembrane</keyword>
<dbReference type="EMBL" id="AUNC01000007">
    <property type="protein sequence ID" value="KEO58385.1"/>
    <property type="molecule type" value="Genomic_DNA"/>
</dbReference>
<keyword evidence="1" id="KW-1133">Transmembrane helix</keyword>
<evidence type="ECO:0000313" key="2">
    <source>
        <dbReference type="EMBL" id="KEO58385.1"/>
    </source>
</evidence>
<evidence type="ECO:0008006" key="4">
    <source>
        <dbReference type="Google" id="ProtNLM"/>
    </source>
</evidence>
<keyword evidence="1" id="KW-0472">Membrane</keyword>
<keyword evidence="3" id="KW-1185">Reference proteome</keyword>
<protein>
    <recommendedName>
        <fullName evidence="4">AsmA domain-containing protein</fullName>
    </recommendedName>
</protein>
<comment type="caution">
    <text evidence="2">The sequence shown here is derived from an EMBL/GenBank/DDBJ whole genome shotgun (WGS) entry which is preliminary data.</text>
</comment>
<organism evidence="2 3">
    <name type="scientific">Thalassospira permensis NBRC 106175</name>
    <dbReference type="NCBI Taxonomy" id="1353532"/>
    <lineage>
        <taxon>Bacteria</taxon>
        <taxon>Pseudomonadati</taxon>
        <taxon>Pseudomonadota</taxon>
        <taxon>Alphaproteobacteria</taxon>
        <taxon>Rhodospirillales</taxon>
        <taxon>Thalassospiraceae</taxon>
        <taxon>Thalassospira</taxon>
    </lineage>
</organism>
<sequence>MITGRAGVKLLIEPGNERPQFFKQFYPDETKNRIRAMKKILIALAAIILLVVAGLVYVYVNLDNIVKATIEEAGTRVTLADVTVDNVKIETTQNTASIGGLVVGNPDGFETDHAFSLGNISVRLDGSTLTSNTIRVIEVIVDAPSVTYELGQGSSNIATIQRNVESFVQRVSGPTGAGGDKADTAADDGSGTKVVIDNVYIRNGNVSVSAAMLQGKKLSSGLPEIHLKDIGKQEGGATPAQVAEEIITALNTAVFKSVSSLNVDGLLQGVGDLGKGVTGLIGGAATGTGGVVKDGAGAVGDAVKGLFGGSSE</sequence>
<dbReference type="Proteomes" id="UP000027463">
    <property type="component" value="Unassembled WGS sequence"/>
</dbReference>
<evidence type="ECO:0000313" key="3">
    <source>
        <dbReference type="Proteomes" id="UP000027463"/>
    </source>
</evidence>
<evidence type="ECO:0000256" key="1">
    <source>
        <dbReference type="SAM" id="Phobius"/>
    </source>
</evidence>